<protein>
    <submittedName>
        <fullName evidence="1">Uncharacterized protein</fullName>
    </submittedName>
</protein>
<evidence type="ECO:0000313" key="1">
    <source>
        <dbReference type="EMBL" id="CDW35061.1"/>
    </source>
</evidence>
<dbReference type="EMBL" id="HACA01017700">
    <property type="protein sequence ID" value="CDW35061.1"/>
    <property type="molecule type" value="Transcribed_RNA"/>
</dbReference>
<dbReference type="AlphaFoldDB" id="A0A0K2UBI8"/>
<organism evidence="1">
    <name type="scientific">Lepeophtheirus salmonis</name>
    <name type="common">Salmon louse</name>
    <name type="synonym">Caligus salmonis</name>
    <dbReference type="NCBI Taxonomy" id="72036"/>
    <lineage>
        <taxon>Eukaryota</taxon>
        <taxon>Metazoa</taxon>
        <taxon>Ecdysozoa</taxon>
        <taxon>Arthropoda</taxon>
        <taxon>Crustacea</taxon>
        <taxon>Multicrustacea</taxon>
        <taxon>Hexanauplia</taxon>
        <taxon>Copepoda</taxon>
        <taxon>Siphonostomatoida</taxon>
        <taxon>Caligidae</taxon>
        <taxon>Lepeophtheirus</taxon>
    </lineage>
</organism>
<reference evidence="1" key="1">
    <citation type="submission" date="2014-05" db="EMBL/GenBank/DDBJ databases">
        <authorList>
            <person name="Chronopoulou M."/>
        </authorList>
    </citation>
    <scope>NUCLEOTIDE SEQUENCE</scope>
    <source>
        <tissue evidence="1">Whole organism</tissue>
    </source>
</reference>
<feature type="non-terminal residue" evidence="1">
    <location>
        <position position="1"/>
    </location>
</feature>
<proteinExistence type="predicted"/>
<accession>A0A0K2UBI8</accession>
<name>A0A0K2UBI8_LEPSM</name>
<sequence length="55" mass="6307">FQLYLDGSIFWLYDLVSEPILRSSIRITSSHLLFLKLGLEPYKVLGFSFDGIQVA</sequence>